<dbReference type="EMBL" id="BARU01025598">
    <property type="protein sequence ID" value="GAH68350.1"/>
    <property type="molecule type" value="Genomic_DNA"/>
</dbReference>
<comment type="caution">
    <text evidence="1">The sequence shown here is derived from an EMBL/GenBank/DDBJ whole genome shotgun (WGS) entry which is preliminary data.</text>
</comment>
<sequence length="34" mass="3819">ADMKVIVRREEKPFGAVPPNQAIIVFIGDSDLRH</sequence>
<proteinExistence type="predicted"/>
<dbReference type="AlphaFoldDB" id="X1IGF5"/>
<name>X1IGF5_9ZZZZ</name>
<accession>X1IGF5</accession>
<evidence type="ECO:0000313" key="1">
    <source>
        <dbReference type="EMBL" id="GAH68350.1"/>
    </source>
</evidence>
<protein>
    <submittedName>
        <fullName evidence="1">Uncharacterized protein</fullName>
    </submittedName>
</protein>
<feature type="non-terminal residue" evidence="1">
    <location>
        <position position="1"/>
    </location>
</feature>
<reference evidence="1" key="1">
    <citation type="journal article" date="2014" name="Front. Microbiol.">
        <title>High frequency of phylogenetically diverse reductive dehalogenase-homologous genes in deep subseafloor sedimentary metagenomes.</title>
        <authorList>
            <person name="Kawai M."/>
            <person name="Futagami T."/>
            <person name="Toyoda A."/>
            <person name="Takaki Y."/>
            <person name="Nishi S."/>
            <person name="Hori S."/>
            <person name="Arai W."/>
            <person name="Tsubouchi T."/>
            <person name="Morono Y."/>
            <person name="Uchiyama I."/>
            <person name="Ito T."/>
            <person name="Fujiyama A."/>
            <person name="Inagaki F."/>
            <person name="Takami H."/>
        </authorList>
    </citation>
    <scope>NUCLEOTIDE SEQUENCE</scope>
    <source>
        <strain evidence="1">Expedition CK06-06</strain>
    </source>
</reference>
<organism evidence="1">
    <name type="scientific">marine sediment metagenome</name>
    <dbReference type="NCBI Taxonomy" id="412755"/>
    <lineage>
        <taxon>unclassified sequences</taxon>
        <taxon>metagenomes</taxon>
        <taxon>ecological metagenomes</taxon>
    </lineage>
</organism>
<gene>
    <name evidence="1" type="ORF">S03H2_41228</name>
</gene>